<evidence type="ECO:0000256" key="2">
    <source>
        <dbReference type="ARBA" id="ARBA00022555"/>
    </source>
</evidence>
<evidence type="ECO:0000313" key="11">
    <source>
        <dbReference type="Proteomes" id="UP000016638"/>
    </source>
</evidence>
<evidence type="ECO:0000256" key="5">
    <source>
        <dbReference type="ARBA" id="ARBA00038063"/>
    </source>
</evidence>
<feature type="binding site" evidence="7">
    <location>
        <position position="80"/>
    </location>
    <ligand>
        <name>tRNA</name>
        <dbReference type="ChEBI" id="CHEBI:17843"/>
    </ligand>
</feature>
<keyword evidence="11" id="KW-1185">Reference proteome</keyword>
<dbReference type="GO" id="GO:0000049">
    <property type="term" value="F:tRNA binding"/>
    <property type="evidence" value="ECO:0007669"/>
    <property type="project" value="UniProtKB-UniRule"/>
</dbReference>
<comment type="function">
    <text evidence="7">Hydrolyzes ribosome-free peptidyl-tRNAs (with 1 or more amino acids incorporated), which drop off the ribosome during protein synthesis, or as a result of ribosome stalling.</text>
</comment>
<evidence type="ECO:0000256" key="1">
    <source>
        <dbReference type="ARBA" id="ARBA00013260"/>
    </source>
</evidence>
<dbReference type="PANTHER" id="PTHR17224">
    <property type="entry name" value="PEPTIDYL-TRNA HYDROLASE"/>
    <property type="match status" value="1"/>
</dbReference>
<evidence type="ECO:0000256" key="7">
    <source>
        <dbReference type="HAMAP-Rule" id="MF_00083"/>
    </source>
</evidence>
<feature type="site" description="Discriminates between blocked and unblocked aminoacyl-tRNA" evidence="7">
    <location>
        <position position="20"/>
    </location>
</feature>
<feature type="binding site" evidence="7">
    <location>
        <position position="128"/>
    </location>
    <ligand>
        <name>tRNA</name>
        <dbReference type="ChEBI" id="CHEBI:17843"/>
    </ligand>
</feature>
<comment type="subunit">
    <text evidence="7">Monomer.</text>
</comment>
<dbReference type="STRING" id="1125712.HMPREF1316_1151"/>
<comment type="caution">
    <text evidence="10">The sequence shown here is derived from an EMBL/GenBank/DDBJ whole genome shotgun (WGS) entry which is preliminary data.</text>
</comment>
<comment type="subcellular location">
    <subcellularLocation>
        <location evidence="7">Cytoplasm</location>
    </subcellularLocation>
</comment>
<dbReference type="CDD" id="cd00462">
    <property type="entry name" value="PTH"/>
    <property type="match status" value="1"/>
</dbReference>
<comment type="similarity">
    <text evidence="5 7 9">Belongs to the PTH family.</text>
</comment>
<dbReference type="Pfam" id="PF01195">
    <property type="entry name" value="Pept_tRNA_hydro"/>
    <property type="match status" value="1"/>
</dbReference>
<dbReference type="PROSITE" id="PS01195">
    <property type="entry name" value="PEPT_TRNA_HYDROL_1"/>
    <property type="match status" value="1"/>
</dbReference>
<feature type="binding site" evidence="7">
    <location>
        <position position="25"/>
    </location>
    <ligand>
        <name>tRNA</name>
        <dbReference type="ChEBI" id="CHEBI:17843"/>
    </ligand>
</feature>
<dbReference type="eggNOG" id="COG0193">
    <property type="taxonomic scope" value="Bacteria"/>
</dbReference>
<evidence type="ECO:0000313" key="10">
    <source>
        <dbReference type="EMBL" id="ERL06361.1"/>
    </source>
</evidence>
<dbReference type="GO" id="GO:0072344">
    <property type="term" value="P:rescue of stalled ribosome"/>
    <property type="evidence" value="ECO:0007669"/>
    <property type="project" value="UniProtKB-UniRule"/>
</dbReference>
<feature type="site" description="Stabilizes the basic form of H active site to accept a proton" evidence="7">
    <location>
        <position position="107"/>
    </location>
</feature>
<proteinExistence type="inferred from homology"/>
<dbReference type="PROSITE" id="PS01196">
    <property type="entry name" value="PEPT_TRNA_HYDROL_2"/>
    <property type="match status" value="1"/>
</dbReference>
<comment type="catalytic activity">
    <reaction evidence="7 8">
        <text>an N-acyl-L-alpha-aminoacyl-tRNA + H2O = an N-acyl-L-amino acid + a tRNA + H(+)</text>
        <dbReference type="Rhea" id="RHEA:54448"/>
        <dbReference type="Rhea" id="RHEA-COMP:10123"/>
        <dbReference type="Rhea" id="RHEA-COMP:13883"/>
        <dbReference type="ChEBI" id="CHEBI:15377"/>
        <dbReference type="ChEBI" id="CHEBI:15378"/>
        <dbReference type="ChEBI" id="CHEBI:59874"/>
        <dbReference type="ChEBI" id="CHEBI:78442"/>
        <dbReference type="ChEBI" id="CHEBI:138191"/>
        <dbReference type="EC" id="3.1.1.29"/>
    </reaction>
</comment>
<keyword evidence="3 7" id="KW-0378">Hydrolase</keyword>
<organism evidence="10 11">
    <name type="scientific">Olsenella profusa F0195</name>
    <dbReference type="NCBI Taxonomy" id="1125712"/>
    <lineage>
        <taxon>Bacteria</taxon>
        <taxon>Bacillati</taxon>
        <taxon>Actinomycetota</taxon>
        <taxon>Coriobacteriia</taxon>
        <taxon>Coriobacteriales</taxon>
        <taxon>Atopobiaceae</taxon>
        <taxon>Olsenella</taxon>
    </lineage>
</organism>
<dbReference type="GO" id="GO:0004045">
    <property type="term" value="F:peptidyl-tRNA hydrolase activity"/>
    <property type="evidence" value="ECO:0007669"/>
    <property type="project" value="UniProtKB-UniRule"/>
</dbReference>
<dbReference type="InterPro" id="IPR036416">
    <property type="entry name" value="Pept_tRNA_hydro_sf"/>
</dbReference>
<evidence type="ECO:0000256" key="6">
    <source>
        <dbReference type="ARBA" id="ARBA00050038"/>
    </source>
</evidence>
<evidence type="ECO:0000256" key="3">
    <source>
        <dbReference type="ARBA" id="ARBA00022801"/>
    </source>
</evidence>
<dbReference type="AlphaFoldDB" id="U2V102"/>
<name>U2V102_9ACTN</name>
<protein>
    <recommendedName>
        <fullName evidence="6 7">Peptidyl-tRNA hydrolase</fullName>
        <shortName evidence="7">Pth</shortName>
        <ecNumber evidence="1 7">3.1.1.29</ecNumber>
    </recommendedName>
</protein>
<comment type="function">
    <text evidence="7">Catalyzes the release of premature peptidyl moieties from peptidyl-tRNA molecules trapped in stalled 50S ribosomal subunits, and thus maintains levels of free tRNAs and 50S ribosomes.</text>
</comment>
<dbReference type="RefSeq" id="WP_021727134.1">
    <property type="nucleotide sequence ID" value="NZ_AWEZ01000067.1"/>
</dbReference>
<dbReference type="EMBL" id="AWEZ01000067">
    <property type="protein sequence ID" value="ERL06361.1"/>
    <property type="molecule type" value="Genomic_DNA"/>
</dbReference>
<dbReference type="SUPFAM" id="SSF53178">
    <property type="entry name" value="Peptidyl-tRNA hydrolase-like"/>
    <property type="match status" value="1"/>
</dbReference>
<dbReference type="EC" id="3.1.1.29" evidence="1 7"/>
<dbReference type="InterPro" id="IPR001328">
    <property type="entry name" value="Pept_tRNA_hydro"/>
</dbReference>
<accession>U2V102</accession>
<evidence type="ECO:0000256" key="4">
    <source>
        <dbReference type="ARBA" id="ARBA00022884"/>
    </source>
</evidence>
<keyword evidence="2 7" id="KW-0820">tRNA-binding</keyword>
<dbReference type="Proteomes" id="UP000016638">
    <property type="component" value="Unassembled WGS sequence"/>
</dbReference>
<evidence type="ECO:0000256" key="8">
    <source>
        <dbReference type="RuleBase" id="RU000673"/>
    </source>
</evidence>
<sequence length="197" mass="21433">MPQRTDTTPTDIRLICGLGNPGADYEHTRHNAGFLTIDAIARREHVSYWRREVGCLTCRLRHKGSDGTLREVVLAKPQGYMNTSGGPLSKLMRELGLAPTQILVVHDEVDLSAGTVSVKLGGGLNAHNGLRSIANKLGTRDFARVRVGTGRPPGRMSVADFALRQLEGNFLTDFELTCESAADVCISILERGLPRQA</sequence>
<keyword evidence="4 7" id="KW-0694">RNA-binding</keyword>
<evidence type="ECO:0000256" key="9">
    <source>
        <dbReference type="RuleBase" id="RU004320"/>
    </source>
</evidence>
<feature type="binding site" evidence="7">
    <location>
        <position position="82"/>
    </location>
    <ligand>
        <name>tRNA</name>
        <dbReference type="ChEBI" id="CHEBI:17843"/>
    </ligand>
</feature>
<dbReference type="InterPro" id="IPR018171">
    <property type="entry name" value="Pept_tRNA_hydro_CS"/>
</dbReference>
<keyword evidence="7" id="KW-0963">Cytoplasm</keyword>
<gene>
    <name evidence="10" type="primary">pth_1</name>
    <name evidence="7" type="synonym">pth</name>
    <name evidence="10" type="ORF">HMPREF1316_1151</name>
</gene>
<dbReference type="PANTHER" id="PTHR17224:SF1">
    <property type="entry name" value="PEPTIDYL-TRNA HYDROLASE"/>
    <property type="match status" value="1"/>
</dbReference>
<feature type="active site" description="Proton acceptor" evidence="7">
    <location>
        <position position="30"/>
    </location>
</feature>
<dbReference type="NCBIfam" id="TIGR00447">
    <property type="entry name" value="pth"/>
    <property type="match status" value="1"/>
</dbReference>
<dbReference type="OrthoDB" id="9800507at2"/>
<dbReference type="HAMAP" id="MF_00083">
    <property type="entry name" value="Pept_tRNA_hydro_bact"/>
    <property type="match status" value="1"/>
</dbReference>
<dbReference type="PATRIC" id="fig|1125712.3.peg.2153"/>
<reference evidence="10 11" key="1">
    <citation type="submission" date="2013-08" db="EMBL/GenBank/DDBJ databases">
        <authorList>
            <person name="Durkin A.S."/>
            <person name="Haft D.R."/>
            <person name="McCorrison J."/>
            <person name="Torralba M."/>
            <person name="Gillis M."/>
            <person name="Haft D.H."/>
            <person name="Methe B."/>
            <person name="Sutton G."/>
            <person name="Nelson K.E."/>
        </authorList>
    </citation>
    <scope>NUCLEOTIDE SEQUENCE [LARGE SCALE GENOMIC DNA]</scope>
    <source>
        <strain evidence="10 11">F0195</strain>
    </source>
</reference>
<dbReference type="GO" id="GO:0005737">
    <property type="term" value="C:cytoplasm"/>
    <property type="evidence" value="ECO:0007669"/>
    <property type="project" value="UniProtKB-SubCell"/>
</dbReference>
<dbReference type="Gene3D" id="3.40.50.1470">
    <property type="entry name" value="Peptidyl-tRNA hydrolase"/>
    <property type="match status" value="1"/>
</dbReference>
<dbReference type="GO" id="GO:0006515">
    <property type="term" value="P:protein quality control for misfolded or incompletely synthesized proteins"/>
    <property type="evidence" value="ECO:0007669"/>
    <property type="project" value="UniProtKB-UniRule"/>
</dbReference>